<accession>A0AAV2NV95</accession>
<reference evidence="1" key="1">
    <citation type="submission" date="2024-04" db="EMBL/GenBank/DDBJ databases">
        <authorList>
            <consortium name="Molecular Ecology Group"/>
        </authorList>
    </citation>
    <scope>NUCLEOTIDE SEQUENCE</scope>
</reference>
<dbReference type="AlphaFoldDB" id="A0AAV2NV95"/>
<sequence length="106" mass="11745">MKRGIKESRIKANPFTDVRGGVLRMELFVRKFRKKKKTFADSTLAISTAQRDSLPRQGRPPASLGETQCEGDNIEKIGLSADMGAISSAKKCGTDSICDLIWWNGR</sequence>
<organism evidence="1 2">
    <name type="scientific">Lasius platythorax</name>
    <dbReference type="NCBI Taxonomy" id="488582"/>
    <lineage>
        <taxon>Eukaryota</taxon>
        <taxon>Metazoa</taxon>
        <taxon>Ecdysozoa</taxon>
        <taxon>Arthropoda</taxon>
        <taxon>Hexapoda</taxon>
        <taxon>Insecta</taxon>
        <taxon>Pterygota</taxon>
        <taxon>Neoptera</taxon>
        <taxon>Endopterygota</taxon>
        <taxon>Hymenoptera</taxon>
        <taxon>Apocrita</taxon>
        <taxon>Aculeata</taxon>
        <taxon>Formicoidea</taxon>
        <taxon>Formicidae</taxon>
        <taxon>Formicinae</taxon>
        <taxon>Lasius</taxon>
        <taxon>Lasius</taxon>
    </lineage>
</organism>
<name>A0AAV2NV95_9HYME</name>
<protein>
    <submittedName>
        <fullName evidence="1">Uncharacterized protein</fullName>
    </submittedName>
</protein>
<gene>
    <name evidence="1" type="ORF">LPLAT_LOCUS9184</name>
</gene>
<dbReference type="EMBL" id="OZ034827">
    <property type="protein sequence ID" value="CAL1683471.1"/>
    <property type="molecule type" value="Genomic_DNA"/>
</dbReference>
<evidence type="ECO:0000313" key="1">
    <source>
        <dbReference type="EMBL" id="CAL1683471.1"/>
    </source>
</evidence>
<dbReference type="Proteomes" id="UP001497644">
    <property type="component" value="Chromosome 4"/>
</dbReference>
<keyword evidence="2" id="KW-1185">Reference proteome</keyword>
<evidence type="ECO:0000313" key="2">
    <source>
        <dbReference type="Proteomes" id="UP001497644"/>
    </source>
</evidence>
<proteinExistence type="predicted"/>